<accession>A0A645J3B9</accession>
<dbReference type="AlphaFoldDB" id="A0A645J3B9"/>
<sequence>MQYGVPTGLGNRGQYDVVDLLLNEVANGGDLIFLFLLCVVKNQFVAIGLGKGALHALGVCCAPIAFGANLRETDNDQVVAAGGCGGSCRCCAACRRGAACCAATGCQAKYQCRSEQK</sequence>
<organism evidence="1">
    <name type="scientific">bioreactor metagenome</name>
    <dbReference type="NCBI Taxonomy" id="1076179"/>
    <lineage>
        <taxon>unclassified sequences</taxon>
        <taxon>metagenomes</taxon>
        <taxon>ecological metagenomes</taxon>
    </lineage>
</organism>
<dbReference type="EMBL" id="VSSQ01123749">
    <property type="protein sequence ID" value="MPN54984.1"/>
    <property type="molecule type" value="Genomic_DNA"/>
</dbReference>
<reference evidence="1" key="1">
    <citation type="submission" date="2019-08" db="EMBL/GenBank/DDBJ databases">
        <authorList>
            <person name="Kucharzyk K."/>
            <person name="Murdoch R.W."/>
            <person name="Higgins S."/>
            <person name="Loffler F."/>
        </authorList>
    </citation>
    <scope>NUCLEOTIDE SEQUENCE</scope>
</reference>
<name>A0A645J3B9_9ZZZZ</name>
<evidence type="ECO:0000313" key="1">
    <source>
        <dbReference type="EMBL" id="MPN54984.1"/>
    </source>
</evidence>
<protein>
    <submittedName>
        <fullName evidence="1">Uncharacterized protein</fullName>
    </submittedName>
</protein>
<gene>
    <name evidence="1" type="ORF">SDC9_202663</name>
</gene>
<comment type="caution">
    <text evidence="1">The sequence shown here is derived from an EMBL/GenBank/DDBJ whole genome shotgun (WGS) entry which is preliminary data.</text>
</comment>
<proteinExistence type="predicted"/>